<dbReference type="EC" id="2.7.7.68" evidence="5"/>
<evidence type="ECO:0000256" key="4">
    <source>
        <dbReference type="ARBA" id="ARBA00023134"/>
    </source>
</evidence>
<keyword evidence="7" id="KW-1185">Reference proteome</keyword>
<dbReference type="NCBIfam" id="TIGR03552">
    <property type="entry name" value="F420_cofC"/>
    <property type="match status" value="1"/>
</dbReference>
<dbReference type="UniPathway" id="UPA00071"/>
<proteinExistence type="inferred from homology"/>
<accession>A0A099T1G9</accession>
<protein>
    <recommendedName>
        <fullName evidence="5">2-phospho-L-lactate guanylyltransferase</fullName>
        <shortName evidence="5">LP guanylyltransferase</shortName>
        <ecNumber evidence="5">2.7.7.68</ecNumber>
    </recommendedName>
</protein>
<evidence type="ECO:0000313" key="7">
    <source>
        <dbReference type="Proteomes" id="UP000029859"/>
    </source>
</evidence>
<comment type="caution">
    <text evidence="6">The sequence shown here is derived from an EMBL/GenBank/DDBJ whole genome shotgun (WGS) entry which is preliminary data.</text>
</comment>
<dbReference type="AlphaFoldDB" id="A0A099T1G9"/>
<keyword evidence="1 5" id="KW-0808">Transferase</keyword>
<dbReference type="Pfam" id="PF01983">
    <property type="entry name" value="CofC"/>
    <property type="match status" value="1"/>
</dbReference>
<comment type="function">
    <text evidence="5">Guanylyltransferase that catalyzes the activation of (2S)-2-phospholactate (2-PL) as (2S)-lactyl-2-diphospho-5'-guanosine, via the condensation of 2-PL with GTP. It is involved in the biosynthesis of coenzyme F420, a hydride carrier cofactor.</text>
</comment>
<dbReference type="Gene3D" id="6.10.140.50">
    <property type="match status" value="1"/>
</dbReference>
<dbReference type="GO" id="GO:0005525">
    <property type="term" value="F:GTP binding"/>
    <property type="evidence" value="ECO:0007669"/>
    <property type="project" value="UniProtKB-KW"/>
</dbReference>
<organism evidence="6 7">
    <name type="scientific">Methanococcoides methylutens</name>
    <dbReference type="NCBI Taxonomy" id="2226"/>
    <lineage>
        <taxon>Archaea</taxon>
        <taxon>Methanobacteriati</taxon>
        <taxon>Methanobacteriota</taxon>
        <taxon>Stenosarchaea group</taxon>
        <taxon>Methanomicrobia</taxon>
        <taxon>Methanosarcinales</taxon>
        <taxon>Methanosarcinaceae</taxon>
        <taxon>Methanococcoides</taxon>
    </lineage>
</organism>
<dbReference type="OrthoDB" id="11179at2157"/>
<keyword evidence="3 5" id="KW-0547">Nucleotide-binding</keyword>
<gene>
    <name evidence="5" type="primary">cofC</name>
    <name evidence="6" type="ORF">LI82_09980</name>
</gene>
<evidence type="ECO:0000256" key="2">
    <source>
        <dbReference type="ARBA" id="ARBA00022695"/>
    </source>
</evidence>
<dbReference type="PANTHER" id="PTHR40392">
    <property type="entry name" value="2-PHOSPHO-L-LACTATE GUANYLYLTRANSFERASE"/>
    <property type="match status" value="1"/>
</dbReference>
<dbReference type="InterPro" id="IPR002835">
    <property type="entry name" value="CofC"/>
</dbReference>
<comment type="subunit">
    <text evidence="5">Homodimer.</text>
</comment>
<dbReference type="Proteomes" id="UP000029859">
    <property type="component" value="Unassembled WGS sequence"/>
</dbReference>
<dbReference type="Gene3D" id="3.90.550.10">
    <property type="entry name" value="Spore Coat Polysaccharide Biosynthesis Protein SpsA, Chain A"/>
    <property type="match status" value="1"/>
</dbReference>
<evidence type="ECO:0000313" key="6">
    <source>
        <dbReference type="EMBL" id="KGK98061.1"/>
    </source>
</evidence>
<evidence type="ECO:0000256" key="3">
    <source>
        <dbReference type="ARBA" id="ARBA00022741"/>
    </source>
</evidence>
<dbReference type="HAMAP" id="MF_02114">
    <property type="entry name" value="CofC"/>
    <property type="match status" value="1"/>
</dbReference>
<evidence type="ECO:0000256" key="1">
    <source>
        <dbReference type="ARBA" id="ARBA00022679"/>
    </source>
</evidence>
<keyword evidence="2 5" id="KW-0548">Nucleotidyltransferase</keyword>
<evidence type="ECO:0000256" key="5">
    <source>
        <dbReference type="HAMAP-Rule" id="MF_02114"/>
    </source>
</evidence>
<dbReference type="InterPro" id="IPR029044">
    <property type="entry name" value="Nucleotide-diphossugar_trans"/>
</dbReference>
<dbReference type="GO" id="GO:0052645">
    <property type="term" value="P:F420-0 metabolic process"/>
    <property type="evidence" value="ECO:0007669"/>
    <property type="project" value="UniProtKB-UniRule"/>
</dbReference>
<keyword evidence="4 5" id="KW-0342">GTP-binding</keyword>
<comment type="similarity">
    <text evidence="5">Belongs to the CofC family.</text>
</comment>
<dbReference type="GO" id="GO:0043814">
    <property type="term" value="F:phospholactate guanylyltransferase activity"/>
    <property type="evidence" value="ECO:0007669"/>
    <property type="project" value="UniProtKB-EC"/>
</dbReference>
<dbReference type="EMBL" id="JRHO01000014">
    <property type="protein sequence ID" value="KGK98061.1"/>
    <property type="molecule type" value="Genomic_DNA"/>
</dbReference>
<name>A0A099T1G9_METMT</name>
<dbReference type="SUPFAM" id="SSF53448">
    <property type="entry name" value="Nucleotide-diphospho-sugar transferases"/>
    <property type="match status" value="1"/>
</dbReference>
<comment type="pathway">
    <text evidence="5">Cofactor biosynthesis; coenzyme F420 biosynthesis.</text>
</comment>
<sequence>MRAVIPYKKENAKSRLSPVLSQNEREEFVELMLRDVVSSLNSAGITEIDILTTSSEGVPEDLDVNLIVADPGLNTSINSYLQNVDEPTMIIMADLPLVRSSHIKKIVSYPEDIVIVPGKGGGTNILFIRQPKDFTVKYHGCSFISHYEITEDLGKSRRVFDSFLASIDIDEPHDIVELLLYGNGLSKEYAEKRFCAETGKGRVKISPLSKLSGFI</sequence>
<dbReference type="RefSeq" id="WP_048195299.1">
    <property type="nucleotide sequence ID" value="NZ_CAAGSM010000001.1"/>
</dbReference>
<comment type="catalytic activity">
    <reaction evidence="5">
        <text>(2S)-2-phospholactate + GTP + H(+) = (2S)-lactyl-2-diphospho-5'-guanosine + diphosphate</text>
        <dbReference type="Rhea" id="RHEA:63424"/>
        <dbReference type="ChEBI" id="CHEBI:15378"/>
        <dbReference type="ChEBI" id="CHEBI:33019"/>
        <dbReference type="ChEBI" id="CHEBI:37565"/>
        <dbReference type="ChEBI" id="CHEBI:59435"/>
        <dbReference type="ChEBI" id="CHEBI:59906"/>
        <dbReference type="EC" id="2.7.7.68"/>
    </reaction>
</comment>
<reference evidence="6 7" key="1">
    <citation type="submission" date="2014-09" db="EMBL/GenBank/DDBJ databases">
        <title>Draft genome sequence of an obligately methylotrophic methanogen, Methanococcoides methylutens, isolated from marine sediment.</title>
        <authorList>
            <person name="Guan Y."/>
            <person name="Ngugi D.K."/>
            <person name="Blom J."/>
            <person name="Ali S."/>
            <person name="Ferry J.G."/>
            <person name="Stingl U."/>
        </authorList>
    </citation>
    <scope>NUCLEOTIDE SEQUENCE [LARGE SCALE GENOMIC DNA]</scope>
    <source>
        <strain evidence="6 7">DSM 2657</strain>
    </source>
</reference>
<dbReference type="PANTHER" id="PTHR40392:SF1">
    <property type="entry name" value="2-PHOSPHO-L-LACTATE GUANYLYLTRANSFERASE"/>
    <property type="match status" value="1"/>
</dbReference>